<dbReference type="GO" id="GO:0006508">
    <property type="term" value="P:proteolysis"/>
    <property type="evidence" value="ECO:0007669"/>
    <property type="project" value="UniProtKB-KW"/>
</dbReference>
<evidence type="ECO:0000256" key="6">
    <source>
        <dbReference type="ARBA" id="ARBA00023136"/>
    </source>
</evidence>
<evidence type="ECO:0000256" key="1">
    <source>
        <dbReference type="ARBA" id="ARBA00022475"/>
    </source>
</evidence>
<evidence type="ECO:0000256" key="7">
    <source>
        <dbReference type="SAM" id="Phobius"/>
    </source>
</evidence>
<feature type="transmembrane region" description="Helical" evidence="7">
    <location>
        <begin position="77"/>
        <end position="95"/>
    </location>
</feature>
<evidence type="ECO:0000256" key="3">
    <source>
        <dbReference type="ARBA" id="ARBA00022692"/>
    </source>
</evidence>
<dbReference type="GO" id="GO:0016020">
    <property type="term" value="C:membrane"/>
    <property type="evidence" value="ECO:0007669"/>
    <property type="project" value="InterPro"/>
</dbReference>
<reference evidence="8" key="1">
    <citation type="submission" date="2020-05" db="EMBL/GenBank/DDBJ databases">
        <authorList>
            <person name="Chiriac C."/>
            <person name="Salcher M."/>
            <person name="Ghai R."/>
            <person name="Kavagutti S V."/>
        </authorList>
    </citation>
    <scope>NUCLEOTIDE SEQUENCE</scope>
</reference>
<dbReference type="PROSITE" id="PS00855">
    <property type="entry name" value="SPASE_II"/>
    <property type="match status" value="1"/>
</dbReference>
<sequence>MRRFERPQASGLSLWNPITKPLWITALAVLILDRVTKVWAVAALTDQPPRDFIGSILRLHLIGNAGAAFSVGMGRSALLSAFAFFVIGAIIYFATSLISKRWALTLGLVLGGALGNLIDRITQSKGGFLEGEVIDFLELPHWPIFNLADIAVSTAAVLAIILSIKNILPTGKRPDRRLG</sequence>
<accession>A0A6J7ITA6</accession>
<dbReference type="InterPro" id="IPR001872">
    <property type="entry name" value="Peptidase_A8"/>
</dbReference>
<evidence type="ECO:0000256" key="2">
    <source>
        <dbReference type="ARBA" id="ARBA00022670"/>
    </source>
</evidence>
<keyword evidence="1" id="KW-1003">Cell membrane</keyword>
<keyword evidence="2" id="KW-0645">Protease</keyword>
<dbReference type="GO" id="GO:0004190">
    <property type="term" value="F:aspartic-type endopeptidase activity"/>
    <property type="evidence" value="ECO:0007669"/>
    <property type="project" value="InterPro"/>
</dbReference>
<dbReference type="EMBL" id="CAFBNG010000025">
    <property type="protein sequence ID" value="CAB4934060.1"/>
    <property type="molecule type" value="Genomic_DNA"/>
</dbReference>
<protein>
    <submittedName>
        <fullName evidence="8">Unannotated protein</fullName>
    </submittedName>
</protein>
<name>A0A6J7ITA6_9ZZZZ</name>
<feature type="transmembrane region" description="Helical" evidence="7">
    <location>
        <begin position="142"/>
        <end position="168"/>
    </location>
</feature>
<evidence type="ECO:0000256" key="4">
    <source>
        <dbReference type="ARBA" id="ARBA00022801"/>
    </source>
</evidence>
<evidence type="ECO:0000256" key="5">
    <source>
        <dbReference type="ARBA" id="ARBA00022989"/>
    </source>
</evidence>
<keyword evidence="6 7" id="KW-0472">Membrane</keyword>
<dbReference type="PRINTS" id="PR00781">
    <property type="entry name" value="LIPOSIGPTASE"/>
</dbReference>
<keyword evidence="3 7" id="KW-0812">Transmembrane</keyword>
<proteinExistence type="inferred from homology"/>
<dbReference type="PANTHER" id="PTHR33695">
    <property type="entry name" value="LIPOPROTEIN SIGNAL PEPTIDASE"/>
    <property type="match status" value="1"/>
</dbReference>
<gene>
    <name evidence="8" type="ORF">UFOPK3774_00232</name>
</gene>
<dbReference type="Pfam" id="PF01252">
    <property type="entry name" value="Peptidase_A8"/>
    <property type="match status" value="1"/>
</dbReference>
<dbReference type="NCBIfam" id="TIGR00077">
    <property type="entry name" value="lspA"/>
    <property type="match status" value="1"/>
</dbReference>
<dbReference type="PANTHER" id="PTHR33695:SF1">
    <property type="entry name" value="LIPOPROTEIN SIGNAL PEPTIDASE"/>
    <property type="match status" value="1"/>
</dbReference>
<keyword evidence="4" id="KW-0378">Hydrolase</keyword>
<dbReference type="HAMAP" id="MF_00161">
    <property type="entry name" value="LspA"/>
    <property type="match status" value="1"/>
</dbReference>
<organism evidence="8">
    <name type="scientific">freshwater metagenome</name>
    <dbReference type="NCBI Taxonomy" id="449393"/>
    <lineage>
        <taxon>unclassified sequences</taxon>
        <taxon>metagenomes</taxon>
        <taxon>ecological metagenomes</taxon>
    </lineage>
</organism>
<evidence type="ECO:0000313" key="8">
    <source>
        <dbReference type="EMBL" id="CAB4934060.1"/>
    </source>
</evidence>
<dbReference type="AlphaFoldDB" id="A0A6J7ITA6"/>
<keyword evidence="5 7" id="KW-1133">Transmembrane helix</keyword>